<sequence length="89" mass="9411">MSDATPEGGDAEDTIGKQGIVEVDVGSDYLGTITVLLKLILDGLPQDVWPPTGVWRAELESALDARPTHEWSDGEGSVMAAIATFIASR</sequence>
<organism evidence="1 2">
    <name type="scientific">[Mycobacterium] stephanolepidis</name>
    <dbReference type="NCBI Taxonomy" id="1520670"/>
    <lineage>
        <taxon>Bacteria</taxon>
        <taxon>Bacillati</taxon>
        <taxon>Actinomycetota</taxon>
        <taxon>Actinomycetes</taxon>
        <taxon>Mycobacteriales</taxon>
        <taxon>Mycobacteriaceae</taxon>
        <taxon>Mycobacteroides</taxon>
    </lineage>
</organism>
<name>A0A1Z4F0Z0_9MYCO</name>
<evidence type="ECO:0000313" key="1">
    <source>
        <dbReference type="EMBL" id="BAX98905.1"/>
    </source>
</evidence>
<protein>
    <submittedName>
        <fullName evidence="1">Uncharacterized protein</fullName>
    </submittedName>
</protein>
<proteinExistence type="predicted"/>
<dbReference type="Proteomes" id="UP000217954">
    <property type="component" value="Chromosome"/>
</dbReference>
<evidence type="ECO:0000313" key="2">
    <source>
        <dbReference type="Proteomes" id="UP000217954"/>
    </source>
</evidence>
<dbReference type="EMBL" id="AP018165">
    <property type="protein sequence ID" value="BAX98905.1"/>
    <property type="molecule type" value="Genomic_DNA"/>
</dbReference>
<keyword evidence="2" id="KW-1185">Reference proteome</keyword>
<dbReference type="KEGG" id="mste:MSTE_03605"/>
<accession>A0A1Z4F0Z0</accession>
<reference evidence="2" key="1">
    <citation type="journal article" date="2017" name="Genome Announc.">
        <title>Complete Genome Sequence of Mycobacterium stephanolepidis.</title>
        <authorList>
            <person name="Fukano H."/>
            <person name="Yoshida M."/>
            <person name="Katayama Y."/>
            <person name="Omatsu T."/>
            <person name="Mizutani T."/>
            <person name="Kurata O."/>
            <person name="Wada S."/>
            <person name="Hoshino Y."/>
        </authorList>
    </citation>
    <scope>NUCLEOTIDE SEQUENCE [LARGE SCALE GENOMIC DNA]</scope>
    <source>
        <strain evidence="2">NJB0901</strain>
    </source>
</reference>
<reference evidence="1 2" key="2">
    <citation type="journal article" date="2017" name="Int. J. Syst. Evol. Microbiol.">
        <title>Mycobacterium stephanolepidis sp. nov., a rapidly growing species related to Mycobacterium chelonae, isolated from marine teleost fish, Stephanolepis cirrhifer.</title>
        <authorList>
            <person name="Fukano H."/>
            <person name="Wada S."/>
            <person name="Kurata O."/>
            <person name="Katayama K."/>
            <person name="Fujiwara N."/>
            <person name="Hoshino Y."/>
        </authorList>
    </citation>
    <scope>NUCLEOTIDE SEQUENCE [LARGE SCALE GENOMIC DNA]</scope>
    <source>
        <strain evidence="1 2">NJB0901</strain>
    </source>
</reference>
<dbReference type="AlphaFoldDB" id="A0A1Z4F0Z0"/>
<gene>
    <name evidence="1" type="ORF">MSTE_03605</name>
</gene>